<dbReference type="InterPro" id="IPR005467">
    <property type="entry name" value="His_kinase_dom"/>
</dbReference>
<dbReference type="InterPro" id="IPR050640">
    <property type="entry name" value="Bact_2-comp_sensor_kinase"/>
</dbReference>
<feature type="domain" description="Histidine kinase" evidence="4">
    <location>
        <begin position="277"/>
        <end position="373"/>
    </location>
</feature>
<feature type="transmembrane region" description="Helical" evidence="3">
    <location>
        <begin position="81"/>
        <end position="102"/>
    </location>
</feature>
<evidence type="ECO:0000256" key="2">
    <source>
        <dbReference type="ARBA" id="ARBA00012438"/>
    </source>
</evidence>
<dbReference type="EMBL" id="CP103416">
    <property type="protein sequence ID" value="UVW34235.1"/>
    <property type="molecule type" value="Genomic_DNA"/>
</dbReference>
<accession>A0ABY5TKE1</accession>
<dbReference type="Gene3D" id="3.30.565.10">
    <property type="entry name" value="Histidine kinase-like ATPase, C-terminal domain"/>
    <property type="match status" value="1"/>
</dbReference>
<organism evidence="5 6">
    <name type="scientific">SAR92 clade bacterium H455</name>
    <dbReference type="NCBI Taxonomy" id="2974818"/>
    <lineage>
        <taxon>Bacteria</taxon>
        <taxon>Pseudomonadati</taxon>
        <taxon>Pseudomonadota</taxon>
        <taxon>Gammaproteobacteria</taxon>
        <taxon>Cellvibrionales</taxon>
        <taxon>Porticoccaceae</taxon>
        <taxon>SAR92 clade</taxon>
    </lineage>
</organism>
<keyword evidence="6" id="KW-1185">Reference proteome</keyword>
<dbReference type="InterPro" id="IPR010559">
    <property type="entry name" value="Sig_transdc_His_kin_internal"/>
</dbReference>
<dbReference type="InterPro" id="IPR003594">
    <property type="entry name" value="HATPase_dom"/>
</dbReference>
<keyword evidence="3" id="KW-0472">Membrane</keyword>
<dbReference type="Pfam" id="PF06580">
    <property type="entry name" value="His_kinase"/>
    <property type="match status" value="1"/>
</dbReference>
<feature type="transmembrane region" description="Helical" evidence="3">
    <location>
        <begin position="122"/>
        <end position="141"/>
    </location>
</feature>
<dbReference type="InterPro" id="IPR004358">
    <property type="entry name" value="Sig_transdc_His_kin-like_C"/>
</dbReference>
<dbReference type="EC" id="2.7.13.3" evidence="2"/>
<comment type="catalytic activity">
    <reaction evidence="1">
        <text>ATP + protein L-histidine = ADP + protein N-phospho-L-histidine.</text>
        <dbReference type="EC" id="2.7.13.3"/>
    </reaction>
</comment>
<keyword evidence="5" id="KW-0808">Transferase</keyword>
<dbReference type="SUPFAM" id="SSF55874">
    <property type="entry name" value="ATPase domain of HSP90 chaperone/DNA topoisomerase II/histidine kinase"/>
    <property type="match status" value="1"/>
</dbReference>
<dbReference type="PANTHER" id="PTHR34220">
    <property type="entry name" value="SENSOR HISTIDINE KINASE YPDA"/>
    <property type="match status" value="1"/>
</dbReference>
<keyword evidence="5" id="KW-0418">Kinase</keyword>
<dbReference type="Pfam" id="PF02518">
    <property type="entry name" value="HATPase_c"/>
    <property type="match status" value="1"/>
</dbReference>
<evidence type="ECO:0000313" key="5">
    <source>
        <dbReference type="EMBL" id="UVW34235.1"/>
    </source>
</evidence>
<evidence type="ECO:0000256" key="1">
    <source>
        <dbReference type="ARBA" id="ARBA00000085"/>
    </source>
</evidence>
<reference evidence="5" key="1">
    <citation type="submission" date="2022-08" db="EMBL/GenBank/DDBJ databases">
        <title>Catabolic pathway analysis in culturable SAR92 clade bacteria reveals their overlooked roles in DMSP degradation in coastal seas.</title>
        <authorList>
            <person name="He X."/>
            <person name="Zhang X."/>
            <person name="Zhang Y."/>
        </authorList>
    </citation>
    <scope>NUCLEOTIDE SEQUENCE</scope>
    <source>
        <strain evidence="5">H455</strain>
    </source>
</reference>
<evidence type="ECO:0000259" key="4">
    <source>
        <dbReference type="PROSITE" id="PS50109"/>
    </source>
</evidence>
<evidence type="ECO:0000313" key="6">
    <source>
        <dbReference type="Proteomes" id="UP001059934"/>
    </source>
</evidence>
<sequence length="386" mass="43768">MNQTTVNPWLGKLYRDRNTQFLFLQIVGWFSLSLISFFSLTLWYNQQSFAYIAHTLLQSVLGVAVSWPLRSVFHYLWNKPLALRLLLTIVSVLLCSLIWSALRIGTFLWMTDETDVWADFGGWLFGSIMIFLCWAAFYHGIKYYQLLQSEHEALLNFAAENKEEQLKRSRAETIAQEAQLKMLRYQLNPHFLFNTLNAISALVVGRSAANANTMIMQLSNFLRYSLENDPIKRVTLDQEVSALKLYLNIEKTRFADRLELEFDVDDAAHDVRIPSLLLQPLVENAIKYAIAPAEKGGKISIFAKLDDGHLIIEVKDTGPGIDVKKHSMSSGPGIGLKNTVDRLSAFYGDNYTFELRGPDGGGMTIYIRLPLEKQTAESNAVLGLGR</sequence>
<name>A0ABY5TKE1_9GAMM</name>
<keyword evidence="3" id="KW-0812">Transmembrane</keyword>
<feature type="transmembrane region" description="Helical" evidence="3">
    <location>
        <begin position="49"/>
        <end position="69"/>
    </location>
</feature>
<evidence type="ECO:0000256" key="3">
    <source>
        <dbReference type="SAM" id="Phobius"/>
    </source>
</evidence>
<dbReference type="SMART" id="SM00387">
    <property type="entry name" value="HATPase_c"/>
    <property type="match status" value="1"/>
</dbReference>
<dbReference type="GO" id="GO:0016301">
    <property type="term" value="F:kinase activity"/>
    <property type="evidence" value="ECO:0007669"/>
    <property type="project" value="UniProtKB-KW"/>
</dbReference>
<keyword evidence="3" id="KW-1133">Transmembrane helix</keyword>
<dbReference type="Proteomes" id="UP001059934">
    <property type="component" value="Chromosome"/>
</dbReference>
<gene>
    <name evidence="5" type="ORF">NYF23_09390</name>
</gene>
<proteinExistence type="predicted"/>
<dbReference type="InterPro" id="IPR036890">
    <property type="entry name" value="HATPase_C_sf"/>
</dbReference>
<feature type="transmembrane region" description="Helical" evidence="3">
    <location>
        <begin position="21"/>
        <end position="43"/>
    </location>
</feature>
<dbReference type="PRINTS" id="PR00344">
    <property type="entry name" value="BCTRLSENSOR"/>
</dbReference>
<dbReference type="PANTHER" id="PTHR34220:SF7">
    <property type="entry name" value="SENSOR HISTIDINE KINASE YPDA"/>
    <property type="match status" value="1"/>
</dbReference>
<dbReference type="PROSITE" id="PS50109">
    <property type="entry name" value="HIS_KIN"/>
    <property type="match status" value="1"/>
</dbReference>
<protein>
    <recommendedName>
        <fullName evidence="2">histidine kinase</fullName>
        <ecNumber evidence="2">2.7.13.3</ecNumber>
    </recommendedName>
</protein>